<proteinExistence type="predicted"/>
<organism evidence="1">
    <name type="scientific">uncultured Caudovirales phage</name>
    <dbReference type="NCBI Taxonomy" id="2100421"/>
    <lineage>
        <taxon>Viruses</taxon>
        <taxon>Duplodnaviria</taxon>
        <taxon>Heunggongvirae</taxon>
        <taxon>Uroviricota</taxon>
        <taxon>Caudoviricetes</taxon>
        <taxon>Peduoviridae</taxon>
        <taxon>Maltschvirus</taxon>
        <taxon>Maltschvirus maltsch</taxon>
    </lineage>
</organism>
<name>A0A6J5LI69_9CAUD</name>
<protein>
    <submittedName>
        <fullName evidence="1">Uncharacterized protein</fullName>
    </submittedName>
</protein>
<reference evidence="1" key="1">
    <citation type="submission" date="2020-04" db="EMBL/GenBank/DDBJ databases">
        <authorList>
            <person name="Chiriac C."/>
            <person name="Salcher M."/>
            <person name="Ghai R."/>
            <person name="Kavagutti S V."/>
        </authorList>
    </citation>
    <scope>NUCLEOTIDE SEQUENCE</scope>
</reference>
<gene>
    <name evidence="1" type="ORF">UFOVP126_61</name>
</gene>
<evidence type="ECO:0000313" key="1">
    <source>
        <dbReference type="EMBL" id="CAB4131309.1"/>
    </source>
</evidence>
<accession>A0A6J5LI69</accession>
<dbReference type="EMBL" id="LR796241">
    <property type="protein sequence ID" value="CAB4131309.1"/>
    <property type="molecule type" value="Genomic_DNA"/>
</dbReference>
<sequence>MTQHTPGPWAVDADAYPIFIYSESKTWPLIDELGNEEGCKGAFIANTGDNKANARLIAAAPELLEALKDMLDGHEDACTGYGEGAADKARAAIAKATGGEI</sequence>